<dbReference type="CDD" id="cd06261">
    <property type="entry name" value="TM_PBP2"/>
    <property type="match status" value="1"/>
</dbReference>
<dbReference type="Pfam" id="PF00528">
    <property type="entry name" value="BPD_transp_1"/>
    <property type="match status" value="1"/>
</dbReference>
<accession>A0A7T7HLH3</accession>
<keyword evidence="4 7" id="KW-0812">Transmembrane</keyword>
<evidence type="ECO:0000313" key="10">
    <source>
        <dbReference type="Proteomes" id="UP000596083"/>
    </source>
</evidence>
<protein>
    <submittedName>
        <fullName evidence="9">ABC transporter permease</fullName>
    </submittedName>
</protein>
<dbReference type="PANTHER" id="PTHR43386">
    <property type="entry name" value="OLIGOPEPTIDE TRANSPORT SYSTEM PERMEASE PROTEIN APPC"/>
    <property type="match status" value="1"/>
</dbReference>
<dbReference type="InterPro" id="IPR035906">
    <property type="entry name" value="MetI-like_sf"/>
</dbReference>
<sequence length="288" mass="31023">MAELEQQQTIAPLVLPRMGNRIWTLAAALFGFMLILLIPVVAVLTGPAGVATDFAARLSPPDWAHWFGTDQMGHDLMARTIKGLRTSLWVGLLASCCSVVIATALALAATTGGRWADAVVSLLVDATIGLPHLVLLILICFALGGGPVAVTIAVALTHWPRLTRILRAEILQVRQADYVVSARHFGKSWGEITFGHILPQILPQMLVGLVLMFPHAILHEASLTFLGFGLDPTRPAIGVMLSDSMRYLTAGKWWLGLFPGLCLLLLVLSFDAVGNGMRLVLDPRTAQT</sequence>
<evidence type="ECO:0000256" key="5">
    <source>
        <dbReference type="ARBA" id="ARBA00022989"/>
    </source>
</evidence>
<keyword evidence="2 7" id="KW-0813">Transport</keyword>
<comment type="subcellular location">
    <subcellularLocation>
        <location evidence="1 7">Cell membrane</location>
        <topology evidence="1 7">Multi-pass membrane protein</topology>
    </subcellularLocation>
</comment>
<evidence type="ECO:0000256" key="7">
    <source>
        <dbReference type="RuleBase" id="RU363032"/>
    </source>
</evidence>
<dbReference type="GO" id="GO:0055085">
    <property type="term" value="P:transmembrane transport"/>
    <property type="evidence" value="ECO:0007669"/>
    <property type="project" value="InterPro"/>
</dbReference>
<keyword evidence="5 7" id="KW-1133">Transmembrane helix</keyword>
<feature type="transmembrane region" description="Helical" evidence="7">
    <location>
        <begin position="206"/>
        <end position="230"/>
    </location>
</feature>
<evidence type="ECO:0000256" key="4">
    <source>
        <dbReference type="ARBA" id="ARBA00022692"/>
    </source>
</evidence>
<feature type="transmembrane region" description="Helical" evidence="7">
    <location>
        <begin position="87"/>
        <end position="110"/>
    </location>
</feature>
<dbReference type="Gene3D" id="1.10.3720.10">
    <property type="entry name" value="MetI-like"/>
    <property type="match status" value="1"/>
</dbReference>
<proteinExistence type="inferred from homology"/>
<dbReference type="InterPro" id="IPR000515">
    <property type="entry name" value="MetI-like"/>
</dbReference>
<dbReference type="Proteomes" id="UP000596083">
    <property type="component" value="Chromosome"/>
</dbReference>
<reference evidence="9 10" key="1">
    <citation type="submission" date="2020-12" db="EMBL/GenBank/DDBJ databases">
        <authorList>
            <person name="Zheng R.K."/>
            <person name="Sun C.M."/>
        </authorList>
    </citation>
    <scope>NUCLEOTIDE SEQUENCE [LARGE SCALE GENOMIC DNA]</scope>
    <source>
        <strain evidence="9 10">ZRK001</strain>
    </source>
</reference>
<evidence type="ECO:0000256" key="2">
    <source>
        <dbReference type="ARBA" id="ARBA00022448"/>
    </source>
</evidence>
<dbReference type="KEGG" id="mlut:JET14_04170"/>
<evidence type="ECO:0000256" key="3">
    <source>
        <dbReference type="ARBA" id="ARBA00022475"/>
    </source>
</evidence>
<dbReference type="PROSITE" id="PS50928">
    <property type="entry name" value="ABC_TM1"/>
    <property type="match status" value="1"/>
</dbReference>
<dbReference type="GO" id="GO:0005886">
    <property type="term" value="C:plasma membrane"/>
    <property type="evidence" value="ECO:0007669"/>
    <property type="project" value="UniProtKB-SubCell"/>
</dbReference>
<feature type="transmembrane region" description="Helical" evidence="7">
    <location>
        <begin position="22"/>
        <end position="44"/>
    </location>
</feature>
<dbReference type="PANTHER" id="PTHR43386:SF23">
    <property type="entry name" value="ABC TRANSPORTER"/>
    <property type="match status" value="1"/>
</dbReference>
<comment type="similarity">
    <text evidence="7">Belongs to the binding-protein-dependent transport system permease family.</text>
</comment>
<evidence type="ECO:0000256" key="6">
    <source>
        <dbReference type="ARBA" id="ARBA00023136"/>
    </source>
</evidence>
<dbReference type="InterPro" id="IPR050366">
    <property type="entry name" value="BP-dependent_transpt_permease"/>
</dbReference>
<keyword evidence="6 7" id="KW-0472">Membrane</keyword>
<dbReference type="EMBL" id="CP066786">
    <property type="protein sequence ID" value="QQM31373.1"/>
    <property type="molecule type" value="Genomic_DNA"/>
</dbReference>
<organism evidence="9 10">
    <name type="scientific">Martelella lutilitoris</name>
    <dbReference type="NCBI Taxonomy" id="2583532"/>
    <lineage>
        <taxon>Bacteria</taxon>
        <taxon>Pseudomonadati</taxon>
        <taxon>Pseudomonadota</taxon>
        <taxon>Alphaproteobacteria</taxon>
        <taxon>Hyphomicrobiales</taxon>
        <taxon>Aurantimonadaceae</taxon>
        <taxon>Martelella</taxon>
    </lineage>
</organism>
<name>A0A7T7HLH3_9HYPH</name>
<evidence type="ECO:0000259" key="8">
    <source>
        <dbReference type="PROSITE" id="PS50928"/>
    </source>
</evidence>
<dbReference type="AlphaFoldDB" id="A0A7T7HLH3"/>
<evidence type="ECO:0000313" key="9">
    <source>
        <dbReference type="EMBL" id="QQM31373.1"/>
    </source>
</evidence>
<gene>
    <name evidence="9" type="ORF">JET14_04170</name>
</gene>
<feature type="transmembrane region" description="Helical" evidence="7">
    <location>
        <begin position="250"/>
        <end position="270"/>
    </location>
</feature>
<feature type="transmembrane region" description="Helical" evidence="7">
    <location>
        <begin position="130"/>
        <end position="157"/>
    </location>
</feature>
<dbReference type="RefSeq" id="WP_200336925.1">
    <property type="nucleotide sequence ID" value="NZ_CP066786.1"/>
</dbReference>
<dbReference type="SUPFAM" id="SSF161098">
    <property type="entry name" value="MetI-like"/>
    <property type="match status" value="1"/>
</dbReference>
<evidence type="ECO:0000256" key="1">
    <source>
        <dbReference type="ARBA" id="ARBA00004651"/>
    </source>
</evidence>
<feature type="domain" description="ABC transmembrane type-1" evidence="8">
    <location>
        <begin position="84"/>
        <end position="274"/>
    </location>
</feature>
<keyword evidence="3" id="KW-1003">Cell membrane</keyword>